<evidence type="ECO:0000313" key="2">
    <source>
        <dbReference type="EMBL" id="GMI48743.1"/>
    </source>
</evidence>
<accession>A0A9W7GQA4</accession>
<keyword evidence="3" id="KW-1185">Reference proteome</keyword>
<name>A0A9W7GQA4_9STRA</name>
<dbReference type="InterPro" id="IPR015946">
    <property type="entry name" value="KH_dom-like_a/b"/>
</dbReference>
<dbReference type="AlphaFoldDB" id="A0A9W7GQA4"/>
<sequence>MTTVLLNVILSTNKLRSSGLLSHSNNPIEVVGCNISSDLRHCTVVWELPYTAAMLLPSEASAMVEKFTDQLERGAGNWLQGELGKRLKKQYAARLTFKYDRQIVGDGGEDYFGEEDEREEGEEGEGGGREEIDWDEIEKEIEAHDLGRNNNH</sequence>
<protein>
    <submittedName>
        <fullName evidence="2">Uncharacterized protein</fullName>
    </submittedName>
</protein>
<dbReference type="SUPFAM" id="SSF89919">
    <property type="entry name" value="Ribosome-binding factor A, RbfA"/>
    <property type="match status" value="1"/>
</dbReference>
<dbReference type="Proteomes" id="UP001165065">
    <property type="component" value="Unassembled WGS sequence"/>
</dbReference>
<reference evidence="3" key="1">
    <citation type="journal article" date="2023" name="Commun. Biol.">
        <title>Genome analysis of Parmales, the sister group of diatoms, reveals the evolutionary specialization of diatoms from phago-mixotrophs to photoautotrophs.</title>
        <authorList>
            <person name="Ban H."/>
            <person name="Sato S."/>
            <person name="Yoshikawa S."/>
            <person name="Yamada K."/>
            <person name="Nakamura Y."/>
            <person name="Ichinomiya M."/>
            <person name="Sato N."/>
            <person name="Blanc-Mathieu R."/>
            <person name="Endo H."/>
            <person name="Kuwata A."/>
            <person name="Ogata H."/>
        </authorList>
    </citation>
    <scope>NUCLEOTIDE SEQUENCE [LARGE SCALE GENOMIC DNA]</scope>
</reference>
<comment type="caution">
    <text evidence="2">The sequence shown here is derived from an EMBL/GenBank/DDBJ whole genome shotgun (WGS) entry which is preliminary data.</text>
</comment>
<dbReference type="InterPro" id="IPR023799">
    <property type="entry name" value="RbfA_dom_sf"/>
</dbReference>
<gene>
    <name evidence="2" type="ORF">TrCOL_g4672</name>
</gene>
<dbReference type="EMBL" id="BRYA01000422">
    <property type="protein sequence ID" value="GMI48743.1"/>
    <property type="molecule type" value="Genomic_DNA"/>
</dbReference>
<proteinExistence type="predicted"/>
<feature type="compositionally biased region" description="Basic and acidic residues" evidence="1">
    <location>
        <begin position="140"/>
        <end position="152"/>
    </location>
</feature>
<evidence type="ECO:0000256" key="1">
    <source>
        <dbReference type="SAM" id="MobiDB-lite"/>
    </source>
</evidence>
<feature type="compositionally biased region" description="Acidic residues" evidence="1">
    <location>
        <begin position="107"/>
        <end position="125"/>
    </location>
</feature>
<dbReference type="Gene3D" id="3.30.300.20">
    <property type="match status" value="1"/>
</dbReference>
<feature type="region of interest" description="Disordered" evidence="1">
    <location>
        <begin position="105"/>
        <end position="152"/>
    </location>
</feature>
<evidence type="ECO:0000313" key="3">
    <source>
        <dbReference type="Proteomes" id="UP001165065"/>
    </source>
</evidence>
<organism evidence="2 3">
    <name type="scientific">Triparma columacea</name>
    <dbReference type="NCBI Taxonomy" id="722753"/>
    <lineage>
        <taxon>Eukaryota</taxon>
        <taxon>Sar</taxon>
        <taxon>Stramenopiles</taxon>
        <taxon>Ochrophyta</taxon>
        <taxon>Bolidophyceae</taxon>
        <taxon>Parmales</taxon>
        <taxon>Triparmaceae</taxon>
        <taxon>Triparma</taxon>
    </lineage>
</organism>